<sequence>FDASDGPVHVWQRPIDLRDMYGGDDIVVLYHYTNATVFENLAAEVSAAARLELLVDPHSDRGPGVLASQHEPS</sequence>
<dbReference type="AlphaFoldDB" id="A0A812S5N6"/>
<evidence type="ECO:0000313" key="2">
    <source>
        <dbReference type="Proteomes" id="UP000649617"/>
    </source>
</evidence>
<proteinExistence type="predicted"/>
<accession>A0A812S5N6</accession>
<protein>
    <submittedName>
        <fullName evidence="1">Kidins220 protein</fullName>
    </submittedName>
</protein>
<dbReference type="EMBL" id="CAJNIZ010023036">
    <property type="protein sequence ID" value="CAE7465824.1"/>
    <property type="molecule type" value="Genomic_DNA"/>
</dbReference>
<dbReference type="Proteomes" id="UP000649617">
    <property type="component" value="Unassembled WGS sequence"/>
</dbReference>
<organism evidence="1 2">
    <name type="scientific">Symbiodinium pilosum</name>
    <name type="common">Dinoflagellate</name>
    <dbReference type="NCBI Taxonomy" id="2952"/>
    <lineage>
        <taxon>Eukaryota</taxon>
        <taxon>Sar</taxon>
        <taxon>Alveolata</taxon>
        <taxon>Dinophyceae</taxon>
        <taxon>Suessiales</taxon>
        <taxon>Symbiodiniaceae</taxon>
        <taxon>Symbiodinium</taxon>
    </lineage>
</organism>
<dbReference type="OrthoDB" id="432764at2759"/>
<gene>
    <name evidence="1" type="primary">kidins220</name>
    <name evidence="1" type="ORF">SPIL2461_LOCUS11694</name>
</gene>
<feature type="non-terminal residue" evidence="1">
    <location>
        <position position="73"/>
    </location>
</feature>
<name>A0A812S5N6_SYMPI</name>
<evidence type="ECO:0000313" key="1">
    <source>
        <dbReference type="EMBL" id="CAE7465824.1"/>
    </source>
</evidence>
<comment type="caution">
    <text evidence="1">The sequence shown here is derived from an EMBL/GenBank/DDBJ whole genome shotgun (WGS) entry which is preliminary data.</text>
</comment>
<keyword evidence="2" id="KW-1185">Reference proteome</keyword>
<reference evidence="1" key="1">
    <citation type="submission" date="2021-02" db="EMBL/GenBank/DDBJ databases">
        <authorList>
            <person name="Dougan E. K."/>
            <person name="Rhodes N."/>
            <person name="Thang M."/>
            <person name="Chan C."/>
        </authorList>
    </citation>
    <scope>NUCLEOTIDE SEQUENCE</scope>
</reference>
<feature type="non-terminal residue" evidence="1">
    <location>
        <position position="1"/>
    </location>
</feature>